<keyword evidence="4" id="KW-0378">Hydrolase</keyword>
<evidence type="ECO:0000256" key="2">
    <source>
        <dbReference type="ARBA" id="ARBA00013064"/>
    </source>
</evidence>
<accession>A0A1X2ISA7</accession>
<proteinExistence type="inferred from homology"/>
<evidence type="ECO:0000313" key="13">
    <source>
        <dbReference type="EMBL" id="ORZ21430.1"/>
    </source>
</evidence>
<dbReference type="Gene3D" id="3.90.190.10">
    <property type="entry name" value="Protein tyrosine phosphatase superfamily"/>
    <property type="match status" value="1"/>
</dbReference>
<dbReference type="InterPro" id="IPR020422">
    <property type="entry name" value="TYR_PHOSPHATASE_DUAL_dom"/>
</dbReference>
<dbReference type="InterPro" id="IPR003595">
    <property type="entry name" value="Tyr_Pase_cat"/>
</dbReference>
<evidence type="ECO:0000259" key="12">
    <source>
        <dbReference type="PROSITE" id="PS50056"/>
    </source>
</evidence>
<evidence type="ECO:0000256" key="1">
    <source>
        <dbReference type="ARBA" id="ARBA00009580"/>
    </source>
</evidence>
<feature type="region of interest" description="Disordered" evidence="10">
    <location>
        <begin position="183"/>
        <end position="208"/>
    </location>
</feature>
<feature type="domain" description="Tyrosine specific protein phosphatases" evidence="12">
    <location>
        <begin position="88"/>
        <end position="171"/>
    </location>
</feature>
<name>A0A1X2ISA7_9FUNG</name>
<dbReference type="SUPFAM" id="SSF52799">
    <property type="entry name" value="(Phosphotyrosine protein) phosphatases II"/>
    <property type="match status" value="1"/>
</dbReference>
<keyword evidence="8" id="KW-0636">Prenylation</keyword>
<evidence type="ECO:0000256" key="10">
    <source>
        <dbReference type="SAM" id="MobiDB-lite"/>
    </source>
</evidence>
<evidence type="ECO:0000256" key="4">
    <source>
        <dbReference type="ARBA" id="ARBA00022801"/>
    </source>
</evidence>
<dbReference type="InterPro" id="IPR000387">
    <property type="entry name" value="Tyr_Pase_dom"/>
</dbReference>
<dbReference type="PANTHER" id="PTHR23339">
    <property type="entry name" value="TYROSINE SPECIFIC PROTEIN PHOSPHATASE AND DUAL SPECIFICITY PROTEIN PHOSPHATASE"/>
    <property type="match status" value="1"/>
</dbReference>
<dbReference type="SMART" id="SM00404">
    <property type="entry name" value="PTPc_motif"/>
    <property type="match status" value="1"/>
</dbReference>
<keyword evidence="14" id="KW-1185">Reference proteome</keyword>
<dbReference type="EC" id="3.1.3.48" evidence="2"/>
<dbReference type="STRING" id="90262.A0A1X2ISA7"/>
<keyword evidence="3" id="KW-0488">Methylation</keyword>
<evidence type="ECO:0000256" key="7">
    <source>
        <dbReference type="ARBA" id="ARBA00023288"/>
    </source>
</evidence>
<evidence type="ECO:0000256" key="9">
    <source>
        <dbReference type="ARBA" id="ARBA00051722"/>
    </source>
</evidence>
<evidence type="ECO:0000313" key="14">
    <source>
        <dbReference type="Proteomes" id="UP000193560"/>
    </source>
</evidence>
<comment type="caution">
    <text evidence="13">The sequence shown here is derived from an EMBL/GenBank/DDBJ whole genome shotgun (WGS) entry which is preliminary data.</text>
</comment>
<dbReference type="EMBL" id="MCGE01000005">
    <property type="protein sequence ID" value="ORZ21430.1"/>
    <property type="molecule type" value="Genomic_DNA"/>
</dbReference>
<comment type="similarity">
    <text evidence="1">Belongs to the protein-tyrosine phosphatase family.</text>
</comment>
<protein>
    <recommendedName>
        <fullName evidence="2">protein-tyrosine-phosphatase</fullName>
        <ecNumber evidence="2">3.1.3.48</ecNumber>
    </recommendedName>
</protein>
<dbReference type="FunFam" id="3.90.190.10:FF:000086">
    <property type="entry name" value="Protein tyrosine phosphatase-like protein"/>
    <property type="match status" value="1"/>
</dbReference>
<feature type="compositionally biased region" description="Low complexity" evidence="10">
    <location>
        <begin position="231"/>
        <end position="240"/>
    </location>
</feature>
<dbReference type="OrthoDB" id="5632at2759"/>
<keyword evidence="5" id="KW-0904">Protein phosphatase</keyword>
<dbReference type="PROSITE" id="PS50056">
    <property type="entry name" value="TYR_PHOSPHATASE_2"/>
    <property type="match status" value="1"/>
</dbReference>
<reference evidence="13 14" key="1">
    <citation type="submission" date="2016-07" db="EMBL/GenBank/DDBJ databases">
        <title>Pervasive Adenine N6-methylation of Active Genes in Fungi.</title>
        <authorList>
            <consortium name="DOE Joint Genome Institute"/>
            <person name="Mondo S.J."/>
            <person name="Dannebaum R.O."/>
            <person name="Kuo R.C."/>
            <person name="Labutti K."/>
            <person name="Haridas S."/>
            <person name="Kuo A."/>
            <person name="Salamov A."/>
            <person name="Ahrendt S.R."/>
            <person name="Lipzen A."/>
            <person name="Sullivan W."/>
            <person name="Andreopoulos W.B."/>
            <person name="Clum A."/>
            <person name="Lindquist E."/>
            <person name="Daum C."/>
            <person name="Ramamoorthy G.K."/>
            <person name="Gryganskyi A."/>
            <person name="Culley D."/>
            <person name="Magnuson J.K."/>
            <person name="James T.Y."/>
            <person name="O'Malley M.A."/>
            <person name="Stajich J.E."/>
            <person name="Spatafora J.W."/>
            <person name="Visel A."/>
            <person name="Grigoriev I.V."/>
        </authorList>
    </citation>
    <scope>NUCLEOTIDE SEQUENCE [LARGE SCALE GENOMIC DNA]</scope>
    <source>
        <strain evidence="13 14">NRRL 1336</strain>
    </source>
</reference>
<dbReference type="AlphaFoldDB" id="A0A1X2ISA7"/>
<feature type="compositionally biased region" description="Low complexity" evidence="10">
    <location>
        <begin position="190"/>
        <end position="208"/>
    </location>
</feature>
<evidence type="ECO:0000256" key="5">
    <source>
        <dbReference type="ARBA" id="ARBA00022912"/>
    </source>
</evidence>
<dbReference type="CDD" id="cd14500">
    <property type="entry name" value="PTP-IVa"/>
    <property type="match status" value="1"/>
</dbReference>
<evidence type="ECO:0000256" key="8">
    <source>
        <dbReference type="ARBA" id="ARBA00023289"/>
    </source>
</evidence>
<gene>
    <name evidence="13" type="ORF">BCR42DRAFT_407537</name>
</gene>
<evidence type="ECO:0000256" key="3">
    <source>
        <dbReference type="ARBA" id="ARBA00022481"/>
    </source>
</evidence>
<dbReference type="Proteomes" id="UP000193560">
    <property type="component" value="Unassembled WGS sequence"/>
</dbReference>
<dbReference type="InterPro" id="IPR029021">
    <property type="entry name" value="Prot-tyrosine_phosphatase-like"/>
</dbReference>
<keyword evidence="7" id="KW-0449">Lipoprotein</keyword>
<organism evidence="13 14">
    <name type="scientific">Absidia repens</name>
    <dbReference type="NCBI Taxonomy" id="90262"/>
    <lineage>
        <taxon>Eukaryota</taxon>
        <taxon>Fungi</taxon>
        <taxon>Fungi incertae sedis</taxon>
        <taxon>Mucoromycota</taxon>
        <taxon>Mucoromycotina</taxon>
        <taxon>Mucoromycetes</taxon>
        <taxon>Mucorales</taxon>
        <taxon>Cunninghamellaceae</taxon>
        <taxon>Absidia</taxon>
    </lineage>
</organism>
<feature type="region of interest" description="Disordered" evidence="10">
    <location>
        <begin position="220"/>
        <end position="240"/>
    </location>
</feature>
<dbReference type="PROSITE" id="PS50054">
    <property type="entry name" value="TYR_PHOSPHATASE_DUAL"/>
    <property type="match status" value="1"/>
</dbReference>
<evidence type="ECO:0000259" key="11">
    <source>
        <dbReference type="PROSITE" id="PS50054"/>
    </source>
</evidence>
<dbReference type="GO" id="GO:0004725">
    <property type="term" value="F:protein tyrosine phosphatase activity"/>
    <property type="evidence" value="ECO:0007669"/>
    <property type="project" value="UniProtKB-EC"/>
</dbReference>
<comment type="catalytic activity">
    <reaction evidence="9">
        <text>O-phospho-L-tyrosyl-[protein] + H2O = L-tyrosyl-[protein] + phosphate</text>
        <dbReference type="Rhea" id="RHEA:10684"/>
        <dbReference type="Rhea" id="RHEA-COMP:10136"/>
        <dbReference type="Rhea" id="RHEA-COMP:20101"/>
        <dbReference type="ChEBI" id="CHEBI:15377"/>
        <dbReference type="ChEBI" id="CHEBI:43474"/>
        <dbReference type="ChEBI" id="CHEBI:46858"/>
        <dbReference type="ChEBI" id="CHEBI:61978"/>
        <dbReference type="EC" id="3.1.3.48"/>
    </reaction>
</comment>
<evidence type="ECO:0000256" key="6">
    <source>
        <dbReference type="ARBA" id="ARBA00023157"/>
    </source>
</evidence>
<keyword evidence="6" id="KW-1015">Disulfide bond</keyword>
<dbReference type="InterPro" id="IPR050561">
    <property type="entry name" value="PTP"/>
</dbReference>
<sequence length="240" mass="26341">MVRSNNASLGHAVSVINHDQIPVQFLILDCPTESTLPMYLAEFLQHHVTTVVRCCQPTYNADLLFDYGIDLLDLPFRDGGVPNDTILGEWIGLISKYTTHPFSSSATTTETTEDGLVTTKPTIAVHCVAGLGRAPVLVALALIELGMTPLDAISFIRQKRRGAFNKPQIHFLDLYKRSTKHRRFLGGSGSSSNRRSSSSSSTLSSSTSVFSWGGRMMLKLTHRTPTPSPTPTLQQQQQIV</sequence>
<feature type="domain" description="Tyrosine-protein phosphatase" evidence="11">
    <location>
        <begin position="17"/>
        <end position="184"/>
    </location>
</feature>
<dbReference type="GO" id="GO:0005737">
    <property type="term" value="C:cytoplasm"/>
    <property type="evidence" value="ECO:0007669"/>
    <property type="project" value="UniProtKB-ARBA"/>
</dbReference>